<accession>A0A8H9H392</accession>
<feature type="transmembrane region" description="Helical" evidence="14">
    <location>
        <begin position="149"/>
        <end position="167"/>
    </location>
</feature>
<evidence type="ECO:0000259" key="15">
    <source>
        <dbReference type="PROSITE" id="PS50109"/>
    </source>
</evidence>
<evidence type="ECO:0000256" key="12">
    <source>
        <dbReference type="ARBA" id="ARBA00023012"/>
    </source>
</evidence>
<dbReference type="SMART" id="SM00388">
    <property type="entry name" value="HisKA"/>
    <property type="match status" value="1"/>
</dbReference>
<evidence type="ECO:0000256" key="5">
    <source>
        <dbReference type="ARBA" id="ARBA00022553"/>
    </source>
</evidence>
<dbReference type="InterPro" id="IPR003660">
    <property type="entry name" value="HAMP_dom"/>
</dbReference>
<dbReference type="SMART" id="SM00304">
    <property type="entry name" value="HAMP"/>
    <property type="match status" value="1"/>
</dbReference>
<proteinExistence type="predicted"/>
<dbReference type="GO" id="GO:0005524">
    <property type="term" value="F:ATP binding"/>
    <property type="evidence" value="ECO:0007669"/>
    <property type="project" value="UniProtKB-KW"/>
</dbReference>
<dbReference type="InterPro" id="IPR003594">
    <property type="entry name" value="HATPase_dom"/>
</dbReference>
<dbReference type="Gene3D" id="1.10.287.130">
    <property type="match status" value="1"/>
</dbReference>
<dbReference type="SMART" id="SM00387">
    <property type="entry name" value="HATPase_c"/>
    <property type="match status" value="1"/>
</dbReference>
<name>A0A8H9H392_9ACTN</name>
<dbReference type="CDD" id="cd06225">
    <property type="entry name" value="HAMP"/>
    <property type="match status" value="1"/>
</dbReference>
<protein>
    <recommendedName>
        <fullName evidence="3">histidine kinase</fullName>
        <ecNumber evidence="3">2.7.13.3</ecNumber>
    </recommendedName>
</protein>
<keyword evidence="7 14" id="KW-0812">Transmembrane</keyword>
<dbReference type="CDD" id="cd00082">
    <property type="entry name" value="HisKA"/>
    <property type="match status" value="1"/>
</dbReference>
<feature type="domain" description="Histidine kinase" evidence="15">
    <location>
        <begin position="232"/>
        <end position="428"/>
    </location>
</feature>
<keyword evidence="12" id="KW-0902">Two-component regulatory system</keyword>
<dbReference type="InterPro" id="IPR005467">
    <property type="entry name" value="His_kinase_dom"/>
</dbReference>
<dbReference type="PROSITE" id="PS50109">
    <property type="entry name" value="HIS_KIN"/>
    <property type="match status" value="1"/>
</dbReference>
<dbReference type="Pfam" id="PF00672">
    <property type="entry name" value="HAMP"/>
    <property type="match status" value="1"/>
</dbReference>
<comment type="catalytic activity">
    <reaction evidence="1">
        <text>ATP + protein L-histidine = ADP + protein N-phospho-L-histidine.</text>
        <dbReference type="EC" id="2.7.13.3"/>
    </reaction>
</comment>
<comment type="caution">
    <text evidence="17">The sequence shown here is derived from an EMBL/GenBank/DDBJ whole genome shotgun (WGS) entry which is preliminary data.</text>
</comment>
<dbReference type="GO" id="GO:0005886">
    <property type="term" value="C:plasma membrane"/>
    <property type="evidence" value="ECO:0007669"/>
    <property type="project" value="UniProtKB-SubCell"/>
</dbReference>
<dbReference type="PANTHER" id="PTHR44936:SF9">
    <property type="entry name" value="SENSOR PROTEIN CREC"/>
    <property type="match status" value="1"/>
</dbReference>
<keyword evidence="10" id="KW-0067">ATP-binding</keyword>
<keyword evidence="4" id="KW-1003">Cell membrane</keyword>
<evidence type="ECO:0000256" key="9">
    <source>
        <dbReference type="ARBA" id="ARBA00022777"/>
    </source>
</evidence>
<reference evidence="17" key="1">
    <citation type="journal article" date="2014" name="Int. J. Syst. Evol. Microbiol.">
        <title>Complete genome sequence of Corynebacterium casei LMG S-19264T (=DSM 44701T), isolated from a smear-ripened cheese.</title>
        <authorList>
            <consortium name="US DOE Joint Genome Institute (JGI-PGF)"/>
            <person name="Walter F."/>
            <person name="Albersmeier A."/>
            <person name="Kalinowski J."/>
            <person name="Ruckert C."/>
        </authorList>
    </citation>
    <scope>NUCLEOTIDE SEQUENCE</scope>
    <source>
        <strain evidence="17">CGMCC 4.7138</strain>
    </source>
</reference>
<sequence length="437" mass="44979">MRRWLAVLVAATTSLVLVSLLVPLALLVRSVAHSEAVASASRAAESVAVAVGAVDVRAMDEETLRLTAEQAGASSGHPVTVFLADGRVLGAAAARTRAVDLAARGRSLSAAAPGGREILVAVQGAPGGTAVVRAFLGDGDLDRGVHRTWLALLILGVALVGLGILVADRLARAVVRPTTALAQVSHRLAKGDLTARATPQGPPEVRTAGLALNHLAGRISDLLAEERETVADVSHRLRTPLTGLRLEAESLTDPGEAARMEARVDALERAVTAVINDVRRRSRERASCDAVAVVRDRAEFWSVLAEDQSRTFALDLVPGPLPVAVPAEDLAGCVDALLGNVFAHTPDGASFRVRLTSRPGGGVALTISDAGPGFGPGDPPRRGESGAGSTGLGLDIARRAAEDSGGSLAVGRSDLGGAEVRLLLGIPVARDEQRLDG</sequence>
<evidence type="ECO:0000256" key="8">
    <source>
        <dbReference type="ARBA" id="ARBA00022741"/>
    </source>
</evidence>
<comment type="subcellular location">
    <subcellularLocation>
        <location evidence="2">Cell membrane</location>
        <topology evidence="2">Multi-pass membrane protein</topology>
    </subcellularLocation>
</comment>
<dbReference type="Pfam" id="PF02518">
    <property type="entry name" value="HATPase_c"/>
    <property type="match status" value="1"/>
</dbReference>
<evidence type="ECO:0000256" key="14">
    <source>
        <dbReference type="SAM" id="Phobius"/>
    </source>
</evidence>
<dbReference type="SUPFAM" id="SSF47384">
    <property type="entry name" value="Homodimeric domain of signal transducing histidine kinase"/>
    <property type="match status" value="1"/>
</dbReference>
<evidence type="ECO:0000313" key="18">
    <source>
        <dbReference type="Proteomes" id="UP000653480"/>
    </source>
</evidence>
<reference evidence="17" key="2">
    <citation type="submission" date="2020-09" db="EMBL/GenBank/DDBJ databases">
        <authorList>
            <person name="Sun Q."/>
            <person name="Zhou Y."/>
        </authorList>
    </citation>
    <scope>NUCLEOTIDE SEQUENCE</scope>
    <source>
        <strain evidence="17">CGMCC 4.7138</strain>
    </source>
</reference>
<keyword evidence="14" id="KW-0472">Membrane</keyword>
<evidence type="ECO:0000256" key="2">
    <source>
        <dbReference type="ARBA" id="ARBA00004651"/>
    </source>
</evidence>
<dbReference type="PANTHER" id="PTHR44936">
    <property type="entry name" value="SENSOR PROTEIN CREC"/>
    <property type="match status" value="1"/>
</dbReference>
<gene>
    <name evidence="17" type="ORF">GCM10011574_53790</name>
</gene>
<evidence type="ECO:0000256" key="13">
    <source>
        <dbReference type="SAM" id="MobiDB-lite"/>
    </source>
</evidence>
<dbReference type="SUPFAM" id="SSF55874">
    <property type="entry name" value="ATPase domain of HSP90 chaperone/DNA topoisomerase II/histidine kinase"/>
    <property type="match status" value="1"/>
</dbReference>
<dbReference type="EMBL" id="BMMN01000011">
    <property type="protein sequence ID" value="GGO23893.1"/>
    <property type="molecule type" value="Genomic_DNA"/>
</dbReference>
<dbReference type="Pfam" id="PF00512">
    <property type="entry name" value="HisKA"/>
    <property type="match status" value="1"/>
</dbReference>
<dbReference type="InterPro" id="IPR050980">
    <property type="entry name" value="2C_sensor_his_kinase"/>
</dbReference>
<dbReference type="Gene3D" id="3.30.565.10">
    <property type="entry name" value="Histidine kinase-like ATPase, C-terminal domain"/>
    <property type="match status" value="1"/>
</dbReference>
<dbReference type="InterPro" id="IPR036890">
    <property type="entry name" value="HATPase_C_sf"/>
</dbReference>
<keyword evidence="6" id="KW-0808">Transferase</keyword>
<feature type="region of interest" description="Disordered" evidence="13">
    <location>
        <begin position="368"/>
        <end position="395"/>
    </location>
</feature>
<dbReference type="Proteomes" id="UP000653480">
    <property type="component" value="Unassembled WGS sequence"/>
</dbReference>
<organism evidence="17 18">
    <name type="scientific">Microbispora bryophytorum</name>
    <dbReference type="NCBI Taxonomy" id="1460882"/>
    <lineage>
        <taxon>Bacteria</taxon>
        <taxon>Bacillati</taxon>
        <taxon>Actinomycetota</taxon>
        <taxon>Actinomycetes</taxon>
        <taxon>Streptosporangiales</taxon>
        <taxon>Streptosporangiaceae</taxon>
        <taxon>Microbispora</taxon>
    </lineage>
</organism>
<dbReference type="PROSITE" id="PS50885">
    <property type="entry name" value="HAMP"/>
    <property type="match status" value="1"/>
</dbReference>
<dbReference type="RefSeq" id="WP_142572341.1">
    <property type="nucleotide sequence ID" value="NZ_BMMN01000011.1"/>
</dbReference>
<keyword evidence="8" id="KW-0547">Nucleotide-binding</keyword>
<keyword evidence="18" id="KW-1185">Reference proteome</keyword>
<keyword evidence="5" id="KW-0597">Phosphoprotein</keyword>
<evidence type="ECO:0000256" key="7">
    <source>
        <dbReference type="ARBA" id="ARBA00022692"/>
    </source>
</evidence>
<keyword evidence="11 14" id="KW-1133">Transmembrane helix</keyword>
<dbReference type="OrthoDB" id="3206505at2"/>
<evidence type="ECO:0000256" key="6">
    <source>
        <dbReference type="ARBA" id="ARBA00022679"/>
    </source>
</evidence>
<evidence type="ECO:0000259" key="16">
    <source>
        <dbReference type="PROSITE" id="PS50885"/>
    </source>
</evidence>
<evidence type="ECO:0000313" key="17">
    <source>
        <dbReference type="EMBL" id="GGO23893.1"/>
    </source>
</evidence>
<evidence type="ECO:0000256" key="11">
    <source>
        <dbReference type="ARBA" id="ARBA00022989"/>
    </source>
</evidence>
<evidence type="ECO:0000256" key="4">
    <source>
        <dbReference type="ARBA" id="ARBA00022475"/>
    </source>
</evidence>
<dbReference type="InterPro" id="IPR003661">
    <property type="entry name" value="HisK_dim/P_dom"/>
</dbReference>
<dbReference type="EC" id="2.7.13.3" evidence="3"/>
<evidence type="ECO:0000256" key="3">
    <source>
        <dbReference type="ARBA" id="ARBA00012438"/>
    </source>
</evidence>
<dbReference type="AlphaFoldDB" id="A0A8H9H392"/>
<evidence type="ECO:0000256" key="1">
    <source>
        <dbReference type="ARBA" id="ARBA00000085"/>
    </source>
</evidence>
<evidence type="ECO:0000256" key="10">
    <source>
        <dbReference type="ARBA" id="ARBA00022840"/>
    </source>
</evidence>
<dbReference type="InterPro" id="IPR036097">
    <property type="entry name" value="HisK_dim/P_sf"/>
</dbReference>
<dbReference type="GO" id="GO:0000155">
    <property type="term" value="F:phosphorelay sensor kinase activity"/>
    <property type="evidence" value="ECO:0007669"/>
    <property type="project" value="InterPro"/>
</dbReference>
<feature type="domain" description="HAMP" evidence="16">
    <location>
        <begin position="172"/>
        <end position="224"/>
    </location>
</feature>
<keyword evidence="9 17" id="KW-0418">Kinase</keyword>